<dbReference type="EMBL" id="JAYMYQ010000005">
    <property type="protein sequence ID" value="KAK7328241.1"/>
    <property type="molecule type" value="Genomic_DNA"/>
</dbReference>
<dbReference type="GO" id="GO:0004197">
    <property type="term" value="F:cysteine-type endopeptidase activity"/>
    <property type="evidence" value="ECO:0007669"/>
    <property type="project" value="InterPro"/>
</dbReference>
<dbReference type="InterPro" id="IPR056933">
    <property type="entry name" value="TPR_ESP1"/>
</dbReference>
<dbReference type="GO" id="GO:0005737">
    <property type="term" value="C:cytoplasm"/>
    <property type="evidence" value="ECO:0007669"/>
    <property type="project" value="TreeGrafter"/>
</dbReference>
<dbReference type="GO" id="GO:0005634">
    <property type="term" value="C:nucleus"/>
    <property type="evidence" value="ECO:0007669"/>
    <property type="project" value="InterPro"/>
</dbReference>
<organism evidence="3 4">
    <name type="scientific">Canavalia gladiata</name>
    <name type="common">Sword bean</name>
    <name type="synonym">Dolichos gladiatus</name>
    <dbReference type="NCBI Taxonomy" id="3824"/>
    <lineage>
        <taxon>Eukaryota</taxon>
        <taxon>Viridiplantae</taxon>
        <taxon>Streptophyta</taxon>
        <taxon>Embryophyta</taxon>
        <taxon>Tracheophyta</taxon>
        <taxon>Spermatophyta</taxon>
        <taxon>Magnoliopsida</taxon>
        <taxon>eudicotyledons</taxon>
        <taxon>Gunneridae</taxon>
        <taxon>Pentapetalae</taxon>
        <taxon>rosids</taxon>
        <taxon>fabids</taxon>
        <taxon>Fabales</taxon>
        <taxon>Fabaceae</taxon>
        <taxon>Papilionoideae</taxon>
        <taxon>50 kb inversion clade</taxon>
        <taxon>NPAAA clade</taxon>
        <taxon>indigoferoid/millettioid clade</taxon>
        <taxon>Phaseoleae</taxon>
        <taxon>Canavalia</taxon>
    </lineage>
</organism>
<name>A0AAN9L3U1_CANGL</name>
<evidence type="ECO:0000313" key="3">
    <source>
        <dbReference type="EMBL" id="KAK7328241.1"/>
    </source>
</evidence>
<dbReference type="GO" id="GO:0051307">
    <property type="term" value="P:meiotic chromosome separation"/>
    <property type="evidence" value="ECO:0007669"/>
    <property type="project" value="TreeGrafter"/>
</dbReference>
<keyword evidence="4" id="KW-1185">Reference proteome</keyword>
<evidence type="ECO:0008006" key="5">
    <source>
        <dbReference type="Google" id="ProtNLM"/>
    </source>
</evidence>
<dbReference type="Proteomes" id="UP001367508">
    <property type="component" value="Unassembled WGS sequence"/>
</dbReference>
<dbReference type="InterPro" id="IPR056932">
    <property type="entry name" value="TPR_ESP1_2nd"/>
</dbReference>
<evidence type="ECO:0000259" key="2">
    <source>
        <dbReference type="Pfam" id="PF25113"/>
    </source>
</evidence>
<dbReference type="InterPro" id="IPR005314">
    <property type="entry name" value="Peptidase_C50"/>
</dbReference>
<dbReference type="Pfam" id="PF25110">
    <property type="entry name" value="TPR_ESP1"/>
    <property type="match status" value="1"/>
</dbReference>
<comment type="caution">
    <text evidence="3">The sequence shown here is derived from an EMBL/GenBank/DDBJ whole genome shotgun (WGS) entry which is preliminary data.</text>
</comment>
<dbReference type="Pfam" id="PF25113">
    <property type="entry name" value="TPR_ESP1_2nd"/>
    <property type="match status" value="1"/>
</dbReference>
<evidence type="ECO:0000313" key="4">
    <source>
        <dbReference type="Proteomes" id="UP001367508"/>
    </source>
</evidence>
<reference evidence="3 4" key="1">
    <citation type="submission" date="2024-01" db="EMBL/GenBank/DDBJ databases">
        <title>The genomes of 5 underutilized Papilionoideae crops provide insights into root nodulation and disease resistanc.</title>
        <authorList>
            <person name="Jiang F."/>
        </authorList>
    </citation>
    <scope>NUCLEOTIDE SEQUENCE [LARGE SCALE GENOMIC DNA]</scope>
    <source>
        <strain evidence="3">LVBAO_FW01</strain>
        <tissue evidence="3">Leaves</tissue>
    </source>
</reference>
<proteinExistence type="predicted"/>
<sequence>MTSPSESSLISKLQSSDSTGISALVSDYLRPLSDLKLTKKSNHDRTLIRSLAKRFLPFLNVSLSILPKRLPEVSKSNDAVLLRELLHVYRLCLDCLEVVASQLDSKPFPAEFQRLRLMHCLEACGLLQEAEAEGLGVLEKLRPVKRKGKLLPEIDKAGGDAKHLCSLVVEIVVSLVRCAAMGLAKEDDHFKKVLQLVDEGSPWLRGLDSNSYEKFHKMLVIHLGKCALNLLGRKTISDKNLVIPFCCTTLTEYVKSSIKDQVYKIAHRICAILFTLPDDKSLYIMEILDCIVRECKVEEGNTGIEFVELVYYCAYKCQTANANFCSTFAAYLNKIAERFKQVMTPINSILRLYAVGLLFISCNLRSRVGDPASSGSAKFECLLGTLLENEKMLQSSPPLLGSLHICSKNNSKLSSVEDQCFDGHPCTQSGSDCEASSTYLSVYIEALKFLCQPLSKSINSERTQLVTEEDDASTMTIVSTVQDAFHILCHLILSSTSFMPEKNGDGLDEKSRTVLNVALAAFTLSIRTNIKLQESKQLIKQIIASKWIETEGLKYIIACLYNIAVVLYRNKLLKKAVNMLLVHGEPVLFLFLWFQYQKLYHFLEALSAETFVIILGSTYSRSYNQPRLGTASRVLNLCCKASWLCIKYHCGSLSEGALKEFVMEACTRSALLLDILYNVNDLKICKKMIEILKNWSTANDLFERLPAPLPVVKQWVKIECQRATQVDERVDSLTLYCLLSSSTELSKRNIAMILEQELTAYEEMCLKYPELCQKMQMKITGILLQDIYLTPDSRFQKAQALVRKGKAIRVCGIDGLTDCIQCLSEAITIMKEISGEMCTNNNPIDHQLCVAYCLRALCTQEAEPNSKQIFEDVKVALDLWLNISHLNRLEEGDCSALSDSIMILLYNIVDLLQLKGFLELFNDAYQLLIKMFKRKNVPIEKWLTLMWENRRLSHTLCISPVNEAFMNSLDEFSELSNIDFWIRYLQGNKSSLIGFQQNFSFLFASSHGNSCSHRSYFQTDITVDEIQKAALDLISNVPVPSHSTFLAGYLFYDLCPRLVANGKLIEALSYAKEAHRLHAKLFQRKFKVDFSKNLMDGVEKIELNVSVVREVLLFDSISWDLKDSYLSAWKVVQCYLESTLQVGIIHEMIGDGAEAETYLRWGKAISCSLKLPMFMITFSSSLGKLYVKKRLWDLAEEELRSAEHILKDSSTTICCSKCKLKLEVTLYECLGDLCQSKFDTCNGVISKETGKKWYTSALDKLNIPEWKNRLSCPEDGGDGPAADANYPAETCSCFIMNDAGDNVKKSMKERPEIEIGTKQNRKTKNLAKVLPKEPNLIVEKKTRLTRSSYRSSQNQDTSISSKLEVCERANRVSDPSEMLSQNESVLGEIGCTFASRCSITCVFSSTRCWYCLPSEVVKSGILNDFINLKWEFARRQLLMKLFSRVVKCFAYPGQLDEKRKVLLRSISVLVSRNAFSPTFSSIPLDYFQHLVAREVPGDVFTIERAQIVHDICWYSLESYHSKFAWSIFCNISSIKFEDLASWLMVAFVLSREVPVIFQKVSKLLAVMYVVSASNEQFSLSSFSKALGENYWSSYFHQASIGTHLTYQFLSHLTSRYKDEEKW</sequence>
<gene>
    <name evidence="3" type="ORF">VNO77_22343</name>
</gene>
<feature type="domain" description="Separase-like second TPR repeats region" evidence="2">
    <location>
        <begin position="284"/>
        <end position="464"/>
    </location>
</feature>
<accession>A0AAN9L3U1</accession>
<dbReference type="PANTHER" id="PTHR12792">
    <property type="entry name" value="EXTRA SPINDLE POLES 1-RELATED"/>
    <property type="match status" value="1"/>
</dbReference>
<evidence type="ECO:0000259" key="1">
    <source>
        <dbReference type="Pfam" id="PF25110"/>
    </source>
</evidence>
<dbReference type="GO" id="GO:0006508">
    <property type="term" value="P:proteolysis"/>
    <property type="evidence" value="ECO:0007669"/>
    <property type="project" value="InterPro"/>
</dbReference>
<feature type="domain" description="Separase-like TPR repeats region" evidence="1">
    <location>
        <begin position="6"/>
        <end position="272"/>
    </location>
</feature>
<dbReference type="PANTHER" id="PTHR12792:SF0">
    <property type="entry name" value="SEPARIN"/>
    <property type="match status" value="1"/>
</dbReference>
<dbReference type="GO" id="GO:0072686">
    <property type="term" value="C:mitotic spindle"/>
    <property type="evidence" value="ECO:0007669"/>
    <property type="project" value="TreeGrafter"/>
</dbReference>
<protein>
    <recommendedName>
        <fullName evidence="5">Separase</fullName>
    </recommendedName>
</protein>